<reference evidence="1" key="1">
    <citation type="submission" date="2022-07" db="EMBL/GenBank/DDBJ databases">
        <title>Phylogenomic reconstructions and comparative analyses of Kickxellomycotina fungi.</title>
        <authorList>
            <person name="Reynolds N.K."/>
            <person name="Stajich J.E."/>
            <person name="Barry K."/>
            <person name="Grigoriev I.V."/>
            <person name="Crous P."/>
            <person name="Smith M.E."/>
        </authorList>
    </citation>
    <scope>NUCLEOTIDE SEQUENCE</scope>
    <source>
        <strain evidence="1">NRRL 5244</strain>
    </source>
</reference>
<accession>A0ACC1J7V1</accession>
<dbReference type="EMBL" id="JANBPW010002406">
    <property type="protein sequence ID" value="KAJ1940910.1"/>
    <property type="molecule type" value="Genomic_DNA"/>
</dbReference>
<protein>
    <submittedName>
        <fullName evidence="1">Uncharacterized protein</fullName>
    </submittedName>
</protein>
<proteinExistence type="predicted"/>
<keyword evidence="2" id="KW-1185">Reference proteome</keyword>
<gene>
    <name evidence="1" type="ORF">FBU59_003666</name>
</gene>
<organism evidence="1 2">
    <name type="scientific">Linderina macrospora</name>
    <dbReference type="NCBI Taxonomy" id="4868"/>
    <lineage>
        <taxon>Eukaryota</taxon>
        <taxon>Fungi</taxon>
        <taxon>Fungi incertae sedis</taxon>
        <taxon>Zoopagomycota</taxon>
        <taxon>Kickxellomycotina</taxon>
        <taxon>Kickxellomycetes</taxon>
        <taxon>Kickxellales</taxon>
        <taxon>Kickxellaceae</taxon>
        <taxon>Linderina</taxon>
    </lineage>
</organism>
<evidence type="ECO:0000313" key="2">
    <source>
        <dbReference type="Proteomes" id="UP001150603"/>
    </source>
</evidence>
<evidence type="ECO:0000313" key="1">
    <source>
        <dbReference type="EMBL" id="KAJ1940910.1"/>
    </source>
</evidence>
<dbReference type="Proteomes" id="UP001150603">
    <property type="component" value="Unassembled WGS sequence"/>
</dbReference>
<name>A0ACC1J7V1_9FUNG</name>
<sequence>MAPMKFSTPERVCYDDSNTDRTFFVVARPGSTSQWRAKPSTKLDDVVQYHDVFSFRRGSGEMVRVASNDDLQEAFKTTDIDSVIKSVLAAGDIKCREFELDVDTQATSAANAATAAASAATESITNYVSSIWGGWGASK</sequence>
<comment type="caution">
    <text evidence="1">The sequence shown here is derived from an EMBL/GenBank/DDBJ whole genome shotgun (WGS) entry which is preliminary data.</text>
</comment>